<evidence type="ECO:0000313" key="2">
    <source>
        <dbReference type="Proteomes" id="UP000236724"/>
    </source>
</evidence>
<reference evidence="1 2" key="1">
    <citation type="submission" date="2016-10" db="EMBL/GenBank/DDBJ databases">
        <authorList>
            <person name="de Groot N.N."/>
        </authorList>
    </citation>
    <scope>NUCLEOTIDE SEQUENCE [LARGE SCALE GENOMIC DNA]</scope>
    <source>
        <strain evidence="1">MBHS1</strain>
    </source>
</reference>
<keyword evidence="2" id="KW-1185">Reference proteome</keyword>
<dbReference type="Proteomes" id="UP000236724">
    <property type="component" value="Unassembled WGS sequence"/>
</dbReference>
<dbReference type="EMBL" id="FMSV02000215">
    <property type="protein sequence ID" value="SEH05365.1"/>
    <property type="molecule type" value="Genomic_DNA"/>
</dbReference>
<name>A0A1H6F8Q2_9GAMM</name>
<evidence type="ECO:0000313" key="1">
    <source>
        <dbReference type="EMBL" id="SEH05365.1"/>
    </source>
</evidence>
<organism evidence="1 2">
    <name type="scientific">Candidatus Venteria ishoeyi</name>
    <dbReference type="NCBI Taxonomy" id="1899563"/>
    <lineage>
        <taxon>Bacteria</taxon>
        <taxon>Pseudomonadati</taxon>
        <taxon>Pseudomonadota</taxon>
        <taxon>Gammaproteobacteria</taxon>
        <taxon>Thiotrichales</taxon>
        <taxon>Thiotrichaceae</taxon>
        <taxon>Venteria</taxon>
    </lineage>
</organism>
<sequence>MDRERFSLTLALAGMEGNVARFILLPETLKSVHQQINNEAVFGKLEAGANTLLLPLVEVPFPDGSVQKFRVKMYLTDMEPVTLSLDLKDVVLVP</sequence>
<proteinExistence type="predicted"/>
<accession>A0A1H6F8Q2</accession>
<protein>
    <submittedName>
        <fullName evidence="1">Uncharacterized protein</fullName>
    </submittedName>
</protein>
<dbReference type="AlphaFoldDB" id="A0A1H6F8Q2"/>
<gene>
    <name evidence="1" type="ORF">MBHS_01218</name>
</gene>